<dbReference type="GO" id="GO:0005344">
    <property type="term" value="F:oxygen carrier activity"/>
    <property type="evidence" value="ECO:0007669"/>
    <property type="project" value="UniProtKB-UniRule"/>
</dbReference>
<evidence type="ECO:0000256" key="6">
    <source>
        <dbReference type="PIRNR" id="PIRNR002030"/>
    </source>
</evidence>
<keyword evidence="5 6" id="KW-0408">Iron</keyword>
<dbReference type="PIRSF" id="PIRSF002030">
    <property type="entry name" value="Globin_Protozoa/Cyanobacteria"/>
    <property type="match status" value="1"/>
</dbReference>
<dbReference type="Proteomes" id="UP000231019">
    <property type="component" value="Unassembled WGS sequence"/>
</dbReference>
<evidence type="ECO:0000256" key="1">
    <source>
        <dbReference type="ARBA" id="ARBA00009660"/>
    </source>
</evidence>
<reference evidence="9 10" key="1">
    <citation type="submission" date="2017-09" db="EMBL/GenBank/DDBJ databases">
        <title>Depth-based differentiation of microbial function through sediment-hosted aquifers and enrichment of novel symbionts in the deep terrestrial subsurface.</title>
        <authorList>
            <person name="Probst A.J."/>
            <person name="Ladd B."/>
            <person name="Jarett J.K."/>
            <person name="Geller-Mcgrath D.E."/>
            <person name="Sieber C.M."/>
            <person name="Emerson J.B."/>
            <person name="Anantharaman K."/>
            <person name="Thomas B.C."/>
            <person name="Malmstrom R."/>
            <person name="Stieglmeier M."/>
            <person name="Klingl A."/>
            <person name="Woyke T."/>
            <person name="Ryan C.M."/>
            <person name="Banfield J.F."/>
        </authorList>
    </citation>
    <scope>NUCLEOTIDE SEQUENCE [LARGE SCALE GENOMIC DNA]</scope>
    <source>
        <strain evidence="9">CG17_big_fil_post_rev_8_21_14_2_50_48_46</strain>
    </source>
</reference>
<dbReference type="GO" id="GO:0019825">
    <property type="term" value="F:oxygen binding"/>
    <property type="evidence" value="ECO:0007669"/>
    <property type="project" value="InterPro"/>
</dbReference>
<evidence type="ECO:0000256" key="5">
    <source>
        <dbReference type="ARBA" id="ARBA00023004"/>
    </source>
</evidence>
<dbReference type="EMBL" id="PFFQ01000052">
    <property type="protein sequence ID" value="PIW15528.1"/>
    <property type="molecule type" value="Genomic_DNA"/>
</dbReference>
<dbReference type="InterPro" id="IPR009050">
    <property type="entry name" value="Globin-like_sf"/>
</dbReference>
<accession>A0A2M7G1D3</accession>
<dbReference type="Pfam" id="PF01152">
    <property type="entry name" value="Bac_globin"/>
    <property type="match status" value="1"/>
</dbReference>
<evidence type="ECO:0000256" key="3">
    <source>
        <dbReference type="ARBA" id="ARBA00022617"/>
    </source>
</evidence>
<dbReference type="SUPFAM" id="SSF46458">
    <property type="entry name" value="Globin-like"/>
    <property type="match status" value="1"/>
</dbReference>
<keyword evidence="6" id="KW-0561">Oxygen transport</keyword>
<dbReference type="Gene3D" id="1.10.490.10">
    <property type="entry name" value="Globins"/>
    <property type="match status" value="1"/>
</dbReference>
<evidence type="ECO:0000256" key="7">
    <source>
        <dbReference type="PIRSR" id="PIRSR002030-1"/>
    </source>
</evidence>
<evidence type="ECO:0000256" key="2">
    <source>
        <dbReference type="ARBA" id="ARBA00022448"/>
    </source>
</evidence>
<feature type="binding site" description="proximal binding residue" evidence="7">
    <location>
        <position position="92"/>
    </location>
    <ligand>
        <name>heme</name>
        <dbReference type="ChEBI" id="CHEBI:30413"/>
    </ligand>
    <ligandPart>
        <name>Fe</name>
        <dbReference type="ChEBI" id="CHEBI:18248"/>
    </ligandPart>
</feature>
<dbReference type="InterPro" id="IPR001486">
    <property type="entry name" value="Hemoglobin_trunc"/>
</dbReference>
<organism evidence="9 10">
    <name type="scientific">bacterium (Candidatus Blackallbacteria) CG17_big_fil_post_rev_8_21_14_2_50_48_46</name>
    <dbReference type="NCBI Taxonomy" id="2014261"/>
    <lineage>
        <taxon>Bacteria</taxon>
        <taxon>Candidatus Blackallbacteria</taxon>
    </lineage>
</organism>
<dbReference type="InterPro" id="IPR012292">
    <property type="entry name" value="Globin/Proto"/>
</dbReference>
<keyword evidence="4 6" id="KW-0479">Metal-binding</keyword>
<evidence type="ECO:0000313" key="9">
    <source>
        <dbReference type="EMBL" id="PIW15528.1"/>
    </source>
</evidence>
<protein>
    <recommendedName>
        <fullName evidence="6">Group 1 truncated hemoglobin</fullName>
    </recommendedName>
</protein>
<evidence type="ECO:0000256" key="8">
    <source>
        <dbReference type="PIRSR" id="PIRSR601486-1"/>
    </source>
</evidence>
<proteinExistence type="inferred from homology"/>
<keyword evidence="2 6" id="KW-0813">Transport</keyword>
<gene>
    <name evidence="9" type="ORF">COW36_16960</name>
</gene>
<keyword evidence="3 6" id="KW-0349">Heme</keyword>
<dbReference type="InterPro" id="IPR016339">
    <property type="entry name" value="Hemoglobin_trunc_I"/>
</dbReference>
<feature type="binding site" description="distal binding residue" evidence="8">
    <location>
        <position position="92"/>
    </location>
    <ligand>
        <name>heme</name>
        <dbReference type="ChEBI" id="CHEBI:30413"/>
    </ligand>
    <ligandPart>
        <name>Fe</name>
        <dbReference type="ChEBI" id="CHEBI:18248"/>
    </ligandPart>
</feature>
<sequence>MLTLLLLVGCASQAKQRPEIDPNASLYDRLGQLPAITALVEDLYKNIAKDERINGFFIGSNPEEINRLLTEQICEATGGPCKYSGRDMLTVHTGMNITEAQFNALVEDLIQSMNKFKVAEREQKEILQALGSMKGDIVDR</sequence>
<evidence type="ECO:0000256" key="4">
    <source>
        <dbReference type="ARBA" id="ARBA00022723"/>
    </source>
</evidence>
<dbReference type="AlphaFoldDB" id="A0A2M7G1D3"/>
<comment type="caution">
    <text evidence="9">The sequence shown here is derived from an EMBL/GenBank/DDBJ whole genome shotgun (WGS) entry which is preliminary data.</text>
</comment>
<evidence type="ECO:0000313" key="10">
    <source>
        <dbReference type="Proteomes" id="UP000231019"/>
    </source>
</evidence>
<name>A0A2M7G1D3_9BACT</name>
<dbReference type="GO" id="GO:0020037">
    <property type="term" value="F:heme binding"/>
    <property type="evidence" value="ECO:0007669"/>
    <property type="project" value="InterPro"/>
</dbReference>
<dbReference type="CDD" id="cd00454">
    <property type="entry name" value="TrHb1_N"/>
    <property type="match status" value="1"/>
</dbReference>
<comment type="similarity">
    <text evidence="1 6">Belongs to the truncated hemoglobin family. Group I subfamily.</text>
</comment>
<comment type="cofactor">
    <cofactor evidence="7">
        <name>heme</name>
        <dbReference type="ChEBI" id="CHEBI:30413"/>
    </cofactor>
    <text evidence="7">Binds 1 heme group per subunit.</text>
</comment>
<dbReference type="GO" id="GO:0046872">
    <property type="term" value="F:metal ion binding"/>
    <property type="evidence" value="ECO:0007669"/>
    <property type="project" value="UniProtKB-UniRule"/>
</dbReference>